<evidence type="ECO:0000313" key="2">
    <source>
        <dbReference type="Proteomes" id="UP001499978"/>
    </source>
</evidence>
<protein>
    <submittedName>
        <fullName evidence="1">Uncharacterized protein</fullName>
    </submittedName>
</protein>
<reference evidence="1 2" key="1">
    <citation type="journal article" date="2019" name="Int. J. Syst. Evol. Microbiol.">
        <title>The Global Catalogue of Microorganisms (GCM) 10K type strain sequencing project: providing services to taxonomists for standard genome sequencing and annotation.</title>
        <authorList>
            <consortium name="The Broad Institute Genomics Platform"/>
            <consortium name="The Broad Institute Genome Sequencing Center for Infectious Disease"/>
            <person name="Wu L."/>
            <person name="Ma J."/>
        </authorList>
    </citation>
    <scope>NUCLEOTIDE SEQUENCE [LARGE SCALE GENOMIC DNA]</scope>
    <source>
        <strain evidence="1 2">JCM 3367</strain>
    </source>
</reference>
<dbReference type="EMBL" id="BAAARY010000008">
    <property type="protein sequence ID" value="GAA2522802.1"/>
    <property type="molecule type" value="Genomic_DNA"/>
</dbReference>
<comment type="caution">
    <text evidence="1">The sequence shown here is derived from an EMBL/GenBank/DDBJ whole genome shotgun (WGS) entry which is preliminary data.</text>
</comment>
<dbReference type="RefSeq" id="WP_344171781.1">
    <property type="nucleotide sequence ID" value="NZ_BAAARY010000008.1"/>
</dbReference>
<name>A0ABN3NIB9_9ACTN</name>
<gene>
    <name evidence="1" type="ORF">GCM10010201_21200</name>
</gene>
<dbReference type="Proteomes" id="UP001499978">
    <property type="component" value="Unassembled WGS sequence"/>
</dbReference>
<organism evidence="1 2">
    <name type="scientific">Pilimelia columellifera subsp. columellifera</name>
    <dbReference type="NCBI Taxonomy" id="706583"/>
    <lineage>
        <taxon>Bacteria</taxon>
        <taxon>Bacillati</taxon>
        <taxon>Actinomycetota</taxon>
        <taxon>Actinomycetes</taxon>
        <taxon>Micromonosporales</taxon>
        <taxon>Micromonosporaceae</taxon>
        <taxon>Pilimelia</taxon>
    </lineage>
</organism>
<proteinExistence type="predicted"/>
<accession>A0ABN3NIB9</accession>
<sequence length="126" mass="13437">MFIITIDATITGTPTRHADGTVTLRALHFRSPGPALALQITCTGPLADTAAGLGTGDRVVVTAETAHCGTVNGRPLLAIKVADLTITHRIYTGRHRPRSNIPVTSADAEAHRRYLARFGVPVQPHR</sequence>
<evidence type="ECO:0000313" key="1">
    <source>
        <dbReference type="EMBL" id="GAA2522802.1"/>
    </source>
</evidence>
<keyword evidence="2" id="KW-1185">Reference proteome</keyword>